<evidence type="ECO:0000259" key="10">
    <source>
        <dbReference type="Pfam" id="PF21317"/>
    </source>
</evidence>
<dbReference type="GO" id="GO:0005975">
    <property type="term" value="P:carbohydrate metabolic process"/>
    <property type="evidence" value="ECO:0007669"/>
    <property type="project" value="InterPro"/>
</dbReference>
<dbReference type="PIRSF" id="PIRSF006336">
    <property type="entry name" value="B-gal"/>
    <property type="match status" value="1"/>
</dbReference>
<evidence type="ECO:0000256" key="4">
    <source>
        <dbReference type="ARBA" id="ARBA00022729"/>
    </source>
</evidence>
<feature type="active site" description="Nucleophile" evidence="8">
    <location>
        <position position="236"/>
    </location>
</feature>
<evidence type="ECO:0000313" key="12">
    <source>
        <dbReference type="EMBL" id="MBC2601822.1"/>
    </source>
</evidence>
<keyword evidence="6" id="KW-0325">Glycoprotein</keyword>
<evidence type="ECO:0000256" key="7">
    <source>
        <dbReference type="ARBA" id="ARBA00023295"/>
    </source>
</evidence>
<comment type="caution">
    <text evidence="12">The sequence shown here is derived from an EMBL/GenBank/DDBJ whole genome shotgun (WGS) entry which is preliminary data.</text>
</comment>
<organism evidence="12 13">
    <name type="scientific">Puniceicoccus vermicola</name>
    <dbReference type="NCBI Taxonomy" id="388746"/>
    <lineage>
        <taxon>Bacteria</taxon>
        <taxon>Pseudomonadati</taxon>
        <taxon>Verrucomicrobiota</taxon>
        <taxon>Opitutia</taxon>
        <taxon>Puniceicoccales</taxon>
        <taxon>Puniceicoccaceae</taxon>
        <taxon>Puniceicoccus</taxon>
    </lineage>
</organism>
<evidence type="ECO:0000256" key="5">
    <source>
        <dbReference type="ARBA" id="ARBA00022801"/>
    </source>
</evidence>
<keyword evidence="7" id="KW-0326">Glycosidase</keyword>
<keyword evidence="5" id="KW-0378">Hydrolase</keyword>
<proteinExistence type="inferred from homology"/>
<feature type="domain" description="Beta-galactosidase galactose-binding" evidence="11">
    <location>
        <begin position="501"/>
        <end position="557"/>
    </location>
</feature>
<gene>
    <name evidence="12" type="ORF">H5P30_08530</name>
</gene>
<sequence length="581" mass="65906">MSKEFLTTEKDQFIRNGKSHRIFSGALHYFRVVPEYWEDRLRKCKACGLNTIETYVPWNLHEPQPGEFDFSGLLDLRKFIETASALDLDVIVRPGPYICAEWEFGGFPSWLLKDRNVRLRCMDETYLSHVDRYFARLMQEFADLQSSRGGRVVAVQVENEYGSYGTDKKYLSWMEDCLKRNGIDVLLFTSDGPEDHMLQGGGLPHLLKTANFGSRATEAFEKLREYQPEGPLMCMEFWNGWFDHWGAEHHTRDATDAADALDEVLSNDASVNIYMMHGGTNFGFWNGANRYQSYFPTVTSYDYDAPLDEQGNPTEKFERFRQIFAKHGAEVGPVPEKTQGIAFGLAETQRSLSLLEKLDHFAKPVEAACPLTMEDVDQNFGFILYETEVSGPRPESKIMLQDVHDRAWVYLDGRFVGTVDRNEPQEGIDVTIGREGAILQILVENQGRINYGPSLYDRKGVTHGIRLGLQYLHGWKTYPLPLDSRQGLEWAGAATGETPRLFQAELSVDQPADTFLRVRDGNHGVVWINGFALGRYWKTGPQQTLYVPGPLLKSGDNTIEIFELEPSSVPAAEFVADPDLG</sequence>
<evidence type="ECO:0000259" key="9">
    <source>
        <dbReference type="Pfam" id="PF01301"/>
    </source>
</evidence>
<feature type="domain" description="Glycoside hydrolase 35 catalytic" evidence="9">
    <location>
        <begin position="12"/>
        <end position="325"/>
    </location>
</feature>
<dbReference type="Pfam" id="PF21317">
    <property type="entry name" value="BetaGal_ABD_1"/>
    <property type="match status" value="1"/>
</dbReference>
<dbReference type="EMBL" id="JACHVA010000076">
    <property type="protein sequence ID" value="MBC2601822.1"/>
    <property type="molecule type" value="Genomic_DNA"/>
</dbReference>
<dbReference type="PANTHER" id="PTHR23421">
    <property type="entry name" value="BETA-GALACTOSIDASE RELATED"/>
    <property type="match status" value="1"/>
</dbReference>
<dbReference type="GO" id="GO:0004565">
    <property type="term" value="F:beta-galactosidase activity"/>
    <property type="evidence" value="ECO:0007669"/>
    <property type="project" value="UniProtKB-EC"/>
</dbReference>
<dbReference type="InterPro" id="IPR001944">
    <property type="entry name" value="Glycoside_Hdrlase_35"/>
</dbReference>
<dbReference type="FunFam" id="3.20.20.80:FF:000115">
    <property type="entry name" value="Beta-galactosidase"/>
    <property type="match status" value="1"/>
</dbReference>
<accession>A0A7X1E5P9</accession>
<dbReference type="InterPro" id="IPR026283">
    <property type="entry name" value="B-gal_1-like"/>
</dbReference>
<dbReference type="FunFam" id="2.60.120.260:FF:000021">
    <property type="entry name" value="Beta-galactosidase"/>
    <property type="match status" value="1"/>
</dbReference>
<feature type="active site" description="Proton donor" evidence="8">
    <location>
        <position position="160"/>
    </location>
</feature>
<dbReference type="InterPro" id="IPR017853">
    <property type="entry name" value="GH"/>
</dbReference>
<dbReference type="InterPro" id="IPR031330">
    <property type="entry name" value="Gly_Hdrlase_35_cat"/>
</dbReference>
<evidence type="ECO:0000256" key="2">
    <source>
        <dbReference type="ARBA" id="ARBA00009809"/>
    </source>
</evidence>
<dbReference type="SUPFAM" id="SSF49785">
    <property type="entry name" value="Galactose-binding domain-like"/>
    <property type="match status" value="1"/>
</dbReference>
<evidence type="ECO:0000313" key="13">
    <source>
        <dbReference type="Proteomes" id="UP000525652"/>
    </source>
</evidence>
<dbReference type="Proteomes" id="UP000525652">
    <property type="component" value="Unassembled WGS sequence"/>
</dbReference>
<dbReference type="Gene3D" id="2.60.120.260">
    <property type="entry name" value="Galactose-binding domain-like"/>
    <property type="match status" value="2"/>
</dbReference>
<dbReference type="EC" id="3.2.1.23" evidence="3"/>
<comment type="catalytic activity">
    <reaction evidence="1">
        <text>Hydrolysis of terminal non-reducing beta-D-galactose residues in beta-D-galactosides.</text>
        <dbReference type="EC" id="3.2.1.23"/>
    </reaction>
</comment>
<dbReference type="Gene3D" id="3.20.20.80">
    <property type="entry name" value="Glycosidases"/>
    <property type="match status" value="1"/>
</dbReference>
<evidence type="ECO:0000259" key="11">
    <source>
        <dbReference type="Pfam" id="PF21467"/>
    </source>
</evidence>
<dbReference type="AlphaFoldDB" id="A0A7X1E5P9"/>
<dbReference type="Pfam" id="PF01301">
    <property type="entry name" value="Glyco_hydro_35"/>
    <property type="match status" value="1"/>
</dbReference>
<dbReference type="Pfam" id="PF21467">
    <property type="entry name" value="BetaGal_gal-bd"/>
    <property type="match status" value="1"/>
</dbReference>
<evidence type="ECO:0000256" key="3">
    <source>
        <dbReference type="ARBA" id="ARBA00012756"/>
    </source>
</evidence>
<reference evidence="12 13" key="1">
    <citation type="submission" date="2020-07" db="EMBL/GenBank/DDBJ databases">
        <authorList>
            <person name="Feng X."/>
        </authorList>
    </citation>
    <scope>NUCLEOTIDE SEQUENCE [LARGE SCALE GENOMIC DNA]</scope>
    <source>
        <strain evidence="12 13">JCM14086</strain>
    </source>
</reference>
<protein>
    <recommendedName>
        <fullName evidence="3">beta-galactosidase</fullName>
        <ecNumber evidence="3">3.2.1.23</ecNumber>
    </recommendedName>
</protein>
<name>A0A7X1E5P9_9BACT</name>
<dbReference type="RefSeq" id="WP_185692528.1">
    <property type="nucleotide sequence ID" value="NZ_JACHVA010000076.1"/>
</dbReference>
<evidence type="ECO:0000256" key="6">
    <source>
        <dbReference type="ARBA" id="ARBA00023180"/>
    </source>
</evidence>
<evidence type="ECO:0000256" key="1">
    <source>
        <dbReference type="ARBA" id="ARBA00001412"/>
    </source>
</evidence>
<dbReference type="InterPro" id="IPR048912">
    <property type="entry name" value="BetaGal1-like_ABD1"/>
</dbReference>
<dbReference type="InterPro" id="IPR008979">
    <property type="entry name" value="Galactose-bd-like_sf"/>
</dbReference>
<feature type="domain" description="Beta-galactosidase 1-like first all-beta" evidence="10">
    <location>
        <begin position="370"/>
        <end position="481"/>
    </location>
</feature>
<comment type="similarity">
    <text evidence="2">Belongs to the glycosyl hydrolase 35 family.</text>
</comment>
<dbReference type="PRINTS" id="PR00742">
    <property type="entry name" value="GLHYDRLASE35"/>
</dbReference>
<keyword evidence="13" id="KW-1185">Reference proteome</keyword>
<evidence type="ECO:0000256" key="8">
    <source>
        <dbReference type="PIRSR" id="PIRSR006336-1"/>
    </source>
</evidence>
<keyword evidence="4" id="KW-0732">Signal</keyword>
<dbReference type="SUPFAM" id="SSF51445">
    <property type="entry name" value="(Trans)glycosidases"/>
    <property type="match status" value="1"/>
</dbReference>
<dbReference type="InterPro" id="IPR048913">
    <property type="entry name" value="BetaGal_gal-bd"/>
</dbReference>